<feature type="compositionally biased region" description="Polar residues" evidence="21">
    <location>
        <begin position="200"/>
        <end position="232"/>
    </location>
</feature>
<dbReference type="InterPro" id="IPR036443">
    <property type="entry name" value="Znf_RanBP2_sf"/>
</dbReference>
<evidence type="ECO:0000256" key="18">
    <source>
        <dbReference type="ARBA" id="ARBA00078197"/>
    </source>
</evidence>
<feature type="compositionally biased region" description="Polar residues" evidence="21">
    <location>
        <begin position="1040"/>
        <end position="1065"/>
    </location>
</feature>
<evidence type="ECO:0000256" key="10">
    <source>
        <dbReference type="ARBA" id="ARBA00022927"/>
    </source>
</evidence>
<dbReference type="GO" id="GO:0031965">
    <property type="term" value="C:nuclear membrane"/>
    <property type="evidence" value="ECO:0007669"/>
    <property type="project" value="UniProtKB-SubCell"/>
</dbReference>
<feature type="region of interest" description="Disordered" evidence="21">
    <location>
        <begin position="450"/>
        <end position="500"/>
    </location>
</feature>
<evidence type="ECO:0000256" key="13">
    <source>
        <dbReference type="ARBA" id="ARBA00023132"/>
    </source>
</evidence>
<keyword evidence="6" id="KW-0677">Repeat</keyword>
<evidence type="ECO:0000256" key="17">
    <source>
        <dbReference type="ARBA" id="ARBA00068609"/>
    </source>
</evidence>
<feature type="region of interest" description="Disordered" evidence="21">
    <location>
        <begin position="1221"/>
        <end position="1240"/>
    </location>
</feature>
<dbReference type="Proteomes" id="UP000694845">
    <property type="component" value="Unplaced"/>
</dbReference>
<dbReference type="PANTHER" id="PTHR23193">
    <property type="entry name" value="NUCLEAR PORE COMPLEX PROTEIN NUP"/>
    <property type="match status" value="1"/>
</dbReference>
<feature type="region of interest" description="Disordered" evidence="21">
    <location>
        <begin position="48"/>
        <end position="166"/>
    </location>
</feature>
<evidence type="ECO:0000256" key="1">
    <source>
        <dbReference type="ARBA" id="ARBA00001947"/>
    </source>
</evidence>
<keyword evidence="23" id="KW-1185">Reference proteome</keyword>
<dbReference type="GO" id="GO:0006405">
    <property type="term" value="P:RNA export from nucleus"/>
    <property type="evidence" value="ECO:0007669"/>
    <property type="project" value="TreeGrafter"/>
</dbReference>
<feature type="region of interest" description="Disordered" evidence="21">
    <location>
        <begin position="730"/>
        <end position="753"/>
    </location>
</feature>
<keyword evidence="4" id="KW-0813">Transport</keyword>
<dbReference type="GO" id="GO:0006606">
    <property type="term" value="P:protein import into nucleus"/>
    <property type="evidence" value="ECO:0007669"/>
    <property type="project" value="TreeGrafter"/>
</dbReference>
<dbReference type="KEGG" id="aplc:110979140"/>
<feature type="compositionally biased region" description="Low complexity" evidence="21">
    <location>
        <begin position="426"/>
        <end position="436"/>
    </location>
</feature>
<feature type="compositionally biased region" description="Low complexity" evidence="21">
    <location>
        <begin position="1368"/>
        <end position="1389"/>
    </location>
</feature>
<dbReference type="GO" id="GO:0017056">
    <property type="term" value="F:structural constituent of nuclear pore"/>
    <property type="evidence" value="ECO:0007669"/>
    <property type="project" value="TreeGrafter"/>
</dbReference>
<dbReference type="GeneID" id="110979140"/>
<feature type="region of interest" description="Disordered" evidence="21">
    <location>
        <begin position="995"/>
        <end position="1069"/>
    </location>
</feature>
<sequence>MASTGGGKMRQKRSHGASKPYQRTQPKSFLDRVKDLVTPSWLSSMWSSDAQHETHTQPFSTKASTSSSNSLPPRQSIRDGQYCNPTETESEPGPSTKLTEAEKVSERGDEQLNTPVLPSFGGLSVPVSTSTPIDVDEEIIEIDSGEGTSTQKVEDTSEISAPPSVVSSLYPNLDKLEHQQKLSESNLELLSEMGHRHSPMPSSGLWSHTPSSRSATTQVRPASPFNRPQQPAISTRRPVFNASYFGTPRGSLRTSSSMESASSSPFYPGKTTYGGAAAQRSATLKRTRTSPYEVHLPIKRSVRPRMARPAAESDMGITSNTAKRILDTLEKMSTPLSDAKRIPLSPSASPLAIWPSRTTKLRAPTSPHRTPRAEHQGCKDTCSTCVWVEYTPQREYSTQQTAPPPYPYSNSTAEDESQDVEKDAATSRSSSAPAPAMTIGKFSFRHDVPAVSTQAPPPISRLDTTPVQPLTNNRSSSGGKMKVKWKNGQKTNPKEQAEDTVEVVDLPNVPLPLKTMPSFSFGQTLQPPKSTAPSASISAMSSSGHGFRFTTSTPAIGVSAPAAKKDEGSHEFTFASPILKQTSTISAPEFETTEAFTFSLPKQPEDSPSMASSKPLNFVNPSSSTSKSSLPSAAAPSFRITKVQSPGKDNEDESEESEYGIKPAKTLKTGSCLEVLGIIAPAETAMTTSQITVAPANDPFAKLKPPAGAWNCDTCLVQNKANDSTCLACQTPKPASEPQSNATSTTSDSAPVSSNDLLAKVKPCLLQNKKEADKCVACETPKPAEMQKTASPPLSNSLLDRFRPTPGSWECNTCLIKNKSDADKCISCTTPKPGACGLNPPASSNALTNSSAKGGLGTKLNPSDVNGTNSSVSTKTDNVMDKFKSPSVSWTCDTCLIQNKESADRCIACETPKPGSQPTLKTPPVSAFKFGSQSVSGSSSTAGSFKFGGTNTDSTFKFSSGKLNVPSDGLTFGAPKTSTSGIQFGLSKDNTSSGFKFGSSSDSQTKTNSSTAADGITFSSDKANKSDSGLKLGAQAVSAGESTQDTPTVSSSFQFGSASTKSDSVPPNVDPFKTASSSKTSFGSGLGANTVTTDTQETDSIAKQKQGFTFGSSKGDTPKVNFGSSVTDQNQTGAKFSFGAKAPTDDATKPTTFQFTASTNSPASTSQDSVEKPTLKFGASSSVVEDAPKLVSVSSGFSFGGAAVNATDSTQQLSHQNSVAPTFQFGKPNSGSDEAGTGHPPLKKGVTFASPVEQQSATEVKSAFAFGGTPSEPSTSQPTPFVFGTTDKGDTASKPNGGITFGTPTQTTAPTQSVEPFTFGAGTNNSKSASFNFSASSNQNAAPASDGFKFGSTSTSVASTPTQQNPPAFGGFSSSASSSNTTFGSAFGSQPATNSTSNPFGGQQSSQASVPAFGAPSGTSVFGSSATPAFGATASAGSSGSSTPTFGAGGAGTAPGFGSATPSFGSGTVNTTMGFQPEAAPSFNFGGSNPSSGTTPGVFTFGASNNQNAVPTVAAPQAATTGGYNFGQSASGFGMQGGAQNAAGAPASGVFQFGSNQSQPQAPGASFTFGAAAGTGQRKFRKAVRRTRKT</sequence>
<dbReference type="GO" id="GO:0008139">
    <property type="term" value="F:nuclear localization sequence binding"/>
    <property type="evidence" value="ECO:0007669"/>
    <property type="project" value="TreeGrafter"/>
</dbReference>
<feature type="domain" description="RanBP2-type" evidence="22">
    <location>
        <begin position="805"/>
        <end position="834"/>
    </location>
</feature>
<dbReference type="InterPro" id="IPR001876">
    <property type="entry name" value="Znf_RanBP2"/>
</dbReference>
<dbReference type="RefSeq" id="XP_022090395.1">
    <property type="nucleotide sequence ID" value="XM_022234703.1"/>
</dbReference>
<comment type="cofactor">
    <cofactor evidence="1">
        <name>Zn(2+)</name>
        <dbReference type="ChEBI" id="CHEBI:29105"/>
    </cofactor>
</comment>
<feature type="compositionally biased region" description="Low complexity" evidence="21">
    <location>
        <begin position="1482"/>
        <end position="1491"/>
    </location>
</feature>
<evidence type="ECO:0000256" key="4">
    <source>
        <dbReference type="ARBA" id="ARBA00022448"/>
    </source>
</evidence>
<comment type="subcellular location">
    <subcellularLocation>
        <location evidence="2">Nucleus membrane</location>
    </subcellularLocation>
    <subcellularLocation>
        <location evidence="3">Nucleus</location>
        <location evidence="3">Nuclear pore complex</location>
    </subcellularLocation>
</comment>
<feature type="compositionally biased region" description="Polar residues" evidence="21">
    <location>
        <begin position="462"/>
        <end position="478"/>
    </location>
</feature>
<evidence type="ECO:0000256" key="20">
    <source>
        <dbReference type="PROSITE-ProRule" id="PRU00322"/>
    </source>
</evidence>
<dbReference type="GO" id="GO:0003677">
    <property type="term" value="F:DNA binding"/>
    <property type="evidence" value="ECO:0007669"/>
    <property type="project" value="UniProtKB-KW"/>
</dbReference>
<dbReference type="GO" id="GO:0008270">
    <property type="term" value="F:zinc ion binding"/>
    <property type="evidence" value="ECO:0007669"/>
    <property type="project" value="UniProtKB-KW"/>
</dbReference>
<evidence type="ECO:0000256" key="19">
    <source>
        <dbReference type="ARBA" id="ARBA00079437"/>
    </source>
</evidence>
<evidence type="ECO:0000256" key="16">
    <source>
        <dbReference type="ARBA" id="ARBA00060842"/>
    </source>
</evidence>
<feature type="compositionally biased region" description="Basic and acidic residues" evidence="21">
    <location>
        <begin position="99"/>
        <end position="110"/>
    </location>
</feature>
<feature type="region of interest" description="Disordered" evidence="21">
    <location>
        <begin position="194"/>
        <end position="232"/>
    </location>
</feature>
<organism evidence="23 24">
    <name type="scientific">Acanthaster planci</name>
    <name type="common">Crown-of-thorns starfish</name>
    <dbReference type="NCBI Taxonomy" id="133434"/>
    <lineage>
        <taxon>Eukaryota</taxon>
        <taxon>Metazoa</taxon>
        <taxon>Echinodermata</taxon>
        <taxon>Eleutherozoa</taxon>
        <taxon>Asterozoa</taxon>
        <taxon>Asteroidea</taxon>
        <taxon>Valvatacea</taxon>
        <taxon>Valvatida</taxon>
        <taxon>Acanthasteridae</taxon>
        <taxon>Acanthaster</taxon>
    </lineage>
</organism>
<dbReference type="OMA" id="CCNTAKP"/>
<evidence type="ECO:0000256" key="3">
    <source>
        <dbReference type="ARBA" id="ARBA00004567"/>
    </source>
</evidence>
<feature type="compositionally biased region" description="Low complexity" evidence="21">
    <location>
        <begin position="995"/>
        <end position="1011"/>
    </location>
</feature>
<reference evidence="24" key="1">
    <citation type="submission" date="2025-08" db="UniProtKB">
        <authorList>
            <consortium name="RefSeq"/>
        </authorList>
    </citation>
    <scope>IDENTIFICATION</scope>
</reference>
<evidence type="ECO:0000256" key="2">
    <source>
        <dbReference type="ARBA" id="ARBA00004126"/>
    </source>
</evidence>
<evidence type="ECO:0000256" key="14">
    <source>
        <dbReference type="ARBA" id="ARBA00023136"/>
    </source>
</evidence>
<feature type="region of interest" description="Disordered" evidence="21">
    <location>
        <begin position="523"/>
        <end position="544"/>
    </location>
</feature>
<keyword evidence="11" id="KW-0811">Translocation</keyword>
<proteinExistence type="inferred from homology"/>
<feature type="domain" description="RanBP2-type" evidence="22">
    <location>
        <begin position="706"/>
        <end position="735"/>
    </location>
</feature>
<feature type="compositionally biased region" description="Low complexity" evidence="21">
    <location>
        <begin position="60"/>
        <end position="70"/>
    </location>
</feature>
<evidence type="ECO:0000256" key="12">
    <source>
        <dbReference type="ARBA" id="ARBA00023125"/>
    </source>
</evidence>
<dbReference type="PANTHER" id="PTHR23193:SF23">
    <property type="entry name" value="NUCLEAR PORE COMPLEX PROTEIN NUP153"/>
    <property type="match status" value="1"/>
</dbReference>
<keyword evidence="13" id="KW-0906">Nuclear pore complex</keyword>
<dbReference type="GO" id="GO:0005643">
    <property type="term" value="C:nuclear pore"/>
    <property type="evidence" value="ECO:0007669"/>
    <property type="project" value="UniProtKB-SubCell"/>
</dbReference>
<evidence type="ECO:0000313" key="23">
    <source>
        <dbReference type="Proteomes" id="UP000694845"/>
    </source>
</evidence>
<dbReference type="FunFam" id="4.10.1060.10:FF:000001">
    <property type="entry name" value="Nuclear pore complex protein Nup153"/>
    <property type="match status" value="3"/>
</dbReference>
<feature type="compositionally biased region" description="Low complexity" evidence="21">
    <location>
        <begin position="1564"/>
        <end position="1576"/>
    </location>
</feature>
<evidence type="ECO:0000256" key="9">
    <source>
        <dbReference type="ARBA" id="ARBA00022833"/>
    </source>
</evidence>
<dbReference type="Pfam" id="PF08604">
    <property type="entry name" value="Nup153"/>
    <property type="match status" value="1"/>
</dbReference>
<feature type="region of interest" description="Disordered" evidence="21">
    <location>
        <begin position="600"/>
        <end position="662"/>
    </location>
</feature>
<dbReference type="PROSITE" id="PS50199">
    <property type="entry name" value="ZF_RANBP2_2"/>
    <property type="match status" value="3"/>
</dbReference>
<evidence type="ECO:0000313" key="24">
    <source>
        <dbReference type="RefSeq" id="XP_022090395.1"/>
    </source>
</evidence>
<keyword evidence="15" id="KW-0539">Nucleus</keyword>
<feature type="compositionally biased region" description="Polar residues" evidence="21">
    <location>
        <begin position="1390"/>
        <end position="1409"/>
    </location>
</feature>
<feature type="compositionally biased region" description="Acidic residues" evidence="21">
    <location>
        <begin position="134"/>
        <end position="144"/>
    </location>
</feature>
<feature type="region of interest" description="Disordered" evidence="21">
    <location>
        <begin position="1352"/>
        <end position="1412"/>
    </location>
</feature>
<feature type="region of interest" description="Disordered" evidence="21">
    <location>
        <begin position="847"/>
        <end position="875"/>
    </location>
</feature>
<feature type="compositionally biased region" description="Polar residues" evidence="21">
    <location>
        <begin position="1352"/>
        <end position="1366"/>
    </location>
</feature>
<evidence type="ECO:0000259" key="22">
    <source>
        <dbReference type="PROSITE" id="PS50199"/>
    </source>
</evidence>
<dbReference type="SUPFAM" id="SSF90209">
    <property type="entry name" value="Ran binding protein zinc finger-like"/>
    <property type="match status" value="3"/>
</dbReference>
<evidence type="ECO:0000256" key="7">
    <source>
        <dbReference type="ARBA" id="ARBA00022771"/>
    </source>
</evidence>
<dbReference type="InterPro" id="IPR026054">
    <property type="entry name" value="Nucleoporin"/>
</dbReference>
<evidence type="ECO:0000256" key="21">
    <source>
        <dbReference type="SAM" id="MobiDB-lite"/>
    </source>
</evidence>
<feature type="compositionally biased region" description="Polar residues" evidence="21">
    <location>
        <begin position="737"/>
        <end position="753"/>
    </location>
</feature>
<feature type="domain" description="RanBP2-type" evidence="22">
    <location>
        <begin position="885"/>
        <end position="915"/>
    </location>
</feature>
<feature type="region of interest" description="Disordered" evidence="21">
    <location>
        <begin position="1432"/>
        <end position="1491"/>
    </location>
</feature>
<dbReference type="PROSITE" id="PS01358">
    <property type="entry name" value="ZF_RANBP2_1"/>
    <property type="match status" value="3"/>
</dbReference>
<dbReference type="CTD" id="9972"/>
<dbReference type="GO" id="GO:0051028">
    <property type="term" value="P:mRNA transport"/>
    <property type="evidence" value="ECO:0007669"/>
    <property type="project" value="UniProtKB-KW"/>
</dbReference>
<feature type="compositionally biased region" description="Polar residues" evidence="21">
    <location>
        <begin position="1463"/>
        <end position="1474"/>
    </location>
</feature>
<feature type="compositionally biased region" description="Basic residues" evidence="21">
    <location>
        <begin position="1578"/>
        <end position="1590"/>
    </location>
</feature>
<protein>
    <recommendedName>
        <fullName evidence="17">Nuclear pore complex protein Nup153</fullName>
    </recommendedName>
    <alternativeName>
        <fullName evidence="19">153 kDa nucleoporin</fullName>
    </alternativeName>
    <alternativeName>
        <fullName evidence="18">Nucleoporin Nup153</fullName>
    </alternativeName>
</protein>
<accession>A0A8B7YDD9</accession>
<name>A0A8B7YDD9_ACAPL</name>
<gene>
    <name evidence="24" type="primary">LOC110979140</name>
</gene>
<feature type="compositionally biased region" description="Low complexity" evidence="21">
    <location>
        <begin position="531"/>
        <end position="543"/>
    </location>
</feature>
<dbReference type="Pfam" id="PF00641">
    <property type="entry name" value="Zn_ribbon_RanBP"/>
    <property type="match status" value="4"/>
</dbReference>
<feature type="region of interest" description="Disordered" evidence="21">
    <location>
        <begin position="1551"/>
        <end position="1590"/>
    </location>
</feature>
<feature type="compositionally biased region" description="Low complexity" evidence="21">
    <location>
        <begin position="621"/>
        <end position="637"/>
    </location>
</feature>
<feature type="compositionally biased region" description="Polar residues" evidence="21">
    <location>
        <begin position="860"/>
        <end position="875"/>
    </location>
</feature>
<dbReference type="SMART" id="SM00547">
    <property type="entry name" value="ZnF_RBZ"/>
    <property type="match status" value="4"/>
</dbReference>
<feature type="compositionally biased region" description="Polar residues" evidence="21">
    <location>
        <begin position="1221"/>
        <end position="1232"/>
    </location>
</feature>
<keyword evidence="8" id="KW-0509">mRNA transport</keyword>
<keyword evidence="12" id="KW-0238">DNA-binding</keyword>
<evidence type="ECO:0000256" key="8">
    <source>
        <dbReference type="ARBA" id="ARBA00022816"/>
    </source>
</evidence>
<keyword evidence="10" id="KW-0653">Protein transport</keyword>
<keyword evidence="7 20" id="KW-0863">Zinc-finger</keyword>
<comment type="similarity">
    <text evidence="16">Belongs to the NUP153 family.</text>
</comment>
<keyword evidence="14" id="KW-0472">Membrane</keyword>
<feature type="region of interest" description="Disordered" evidence="21">
    <location>
        <begin position="1"/>
        <end position="32"/>
    </location>
</feature>
<dbReference type="InterPro" id="IPR013913">
    <property type="entry name" value="Nup153_N"/>
</dbReference>
<dbReference type="Gene3D" id="4.10.1060.10">
    <property type="entry name" value="Zinc finger, RanBP2-type"/>
    <property type="match status" value="4"/>
</dbReference>
<feature type="region of interest" description="Disordered" evidence="21">
    <location>
        <begin position="395"/>
        <end position="436"/>
    </location>
</feature>
<dbReference type="OrthoDB" id="79830at2759"/>
<evidence type="ECO:0000256" key="15">
    <source>
        <dbReference type="ARBA" id="ARBA00023242"/>
    </source>
</evidence>
<keyword evidence="5" id="KW-0479">Metal-binding</keyword>
<evidence type="ECO:0000256" key="11">
    <source>
        <dbReference type="ARBA" id="ARBA00023010"/>
    </source>
</evidence>
<evidence type="ECO:0000256" key="5">
    <source>
        <dbReference type="ARBA" id="ARBA00022723"/>
    </source>
</evidence>
<feature type="compositionally biased region" description="Low complexity" evidence="21">
    <location>
        <begin position="1432"/>
        <end position="1446"/>
    </location>
</feature>
<evidence type="ECO:0000256" key="6">
    <source>
        <dbReference type="ARBA" id="ARBA00022737"/>
    </source>
</evidence>
<keyword evidence="9" id="KW-0862">Zinc</keyword>